<organism evidence="2 3">
    <name type="scientific">Tulasnella calospora MUT 4182</name>
    <dbReference type="NCBI Taxonomy" id="1051891"/>
    <lineage>
        <taxon>Eukaryota</taxon>
        <taxon>Fungi</taxon>
        <taxon>Dikarya</taxon>
        <taxon>Basidiomycota</taxon>
        <taxon>Agaricomycotina</taxon>
        <taxon>Agaricomycetes</taxon>
        <taxon>Cantharellales</taxon>
        <taxon>Tulasnellaceae</taxon>
        <taxon>Tulasnella</taxon>
    </lineage>
</organism>
<evidence type="ECO:0000313" key="2">
    <source>
        <dbReference type="EMBL" id="KIO20003.1"/>
    </source>
</evidence>
<gene>
    <name evidence="2" type="ORF">M407DRAFT_142465</name>
</gene>
<dbReference type="AlphaFoldDB" id="A0A0C3KEW4"/>
<dbReference type="Gene3D" id="1.20.1280.50">
    <property type="match status" value="1"/>
</dbReference>
<dbReference type="OrthoDB" id="3211340at2759"/>
<evidence type="ECO:0000313" key="3">
    <source>
        <dbReference type="Proteomes" id="UP000054248"/>
    </source>
</evidence>
<dbReference type="SUPFAM" id="SSF52047">
    <property type="entry name" value="RNI-like"/>
    <property type="match status" value="1"/>
</dbReference>
<sequence length="318" mass="35893">MERFIAIPELRYTVFTFLESPDLLNCAQVCRSWKDDALSVRWRFCCVEMRELMGQLAWVYEVGEDLDGDYSFYNKLEASVEDFDKGDWHAFLKLTAKIHILSMPSQPFHPDSVELVKELVATYGGPLFPNLRRLEILTSAKSSPMVSLGLVTGLTSVLMYGLDAYGDDDGFEEIFSQVAESCPGIRDLRIVTECARSGPIFSVFPKLRSLSYGMGMLFAESWSSLARCTNLAELGIWSVSLEEGAENSLPEGLEFGSLKELRIRKMDDEAALVLLDGTRMPLLQSLLLEKVELTEEEEKDLSDRLKARCPDLKHIDFV</sequence>
<name>A0A0C3KEW4_9AGAM</name>
<proteinExistence type="predicted"/>
<dbReference type="SUPFAM" id="SSF81383">
    <property type="entry name" value="F-box domain"/>
    <property type="match status" value="1"/>
</dbReference>
<dbReference type="Proteomes" id="UP000054248">
    <property type="component" value="Unassembled WGS sequence"/>
</dbReference>
<accession>A0A0C3KEW4</accession>
<reference evidence="2 3" key="1">
    <citation type="submission" date="2014-04" db="EMBL/GenBank/DDBJ databases">
        <authorList>
            <consortium name="DOE Joint Genome Institute"/>
            <person name="Kuo A."/>
            <person name="Girlanda M."/>
            <person name="Perotto S."/>
            <person name="Kohler A."/>
            <person name="Nagy L.G."/>
            <person name="Floudas D."/>
            <person name="Copeland A."/>
            <person name="Barry K.W."/>
            <person name="Cichocki N."/>
            <person name="Veneault-Fourrey C."/>
            <person name="LaButti K."/>
            <person name="Lindquist E.A."/>
            <person name="Lipzen A."/>
            <person name="Lundell T."/>
            <person name="Morin E."/>
            <person name="Murat C."/>
            <person name="Sun H."/>
            <person name="Tunlid A."/>
            <person name="Henrissat B."/>
            <person name="Grigoriev I.V."/>
            <person name="Hibbett D.S."/>
            <person name="Martin F."/>
            <person name="Nordberg H.P."/>
            <person name="Cantor M.N."/>
            <person name="Hua S.X."/>
        </authorList>
    </citation>
    <scope>NUCLEOTIDE SEQUENCE [LARGE SCALE GENOMIC DNA]</scope>
    <source>
        <strain evidence="2 3">MUT 4182</strain>
    </source>
</reference>
<dbReference type="Pfam" id="PF12937">
    <property type="entry name" value="F-box-like"/>
    <property type="match status" value="1"/>
</dbReference>
<protein>
    <recommendedName>
        <fullName evidence="1">F-box domain-containing protein</fullName>
    </recommendedName>
</protein>
<dbReference type="Gene3D" id="3.80.10.10">
    <property type="entry name" value="Ribonuclease Inhibitor"/>
    <property type="match status" value="1"/>
</dbReference>
<dbReference type="EMBL" id="KN823193">
    <property type="protein sequence ID" value="KIO20003.1"/>
    <property type="molecule type" value="Genomic_DNA"/>
</dbReference>
<dbReference type="InterPro" id="IPR036047">
    <property type="entry name" value="F-box-like_dom_sf"/>
</dbReference>
<reference evidence="3" key="2">
    <citation type="submission" date="2015-01" db="EMBL/GenBank/DDBJ databases">
        <title>Evolutionary Origins and Diversification of the Mycorrhizal Mutualists.</title>
        <authorList>
            <consortium name="DOE Joint Genome Institute"/>
            <consortium name="Mycorrhizal Genomics Consortium"/>
            <person name="Kohler A."/>
            <person name="Kuo A."/>
            <person name="Nagy L.G."/>
            <person name="Floudas D."/>
            <person name="Copeland A."/>
            <person name="Barry K.W."/>
            <person name="Cichocki N."/>
            <person name="Veneault-Fourrey C."/>
            <person name="LaButti K."/>
            <person name="Lindquist E.A."/>
            <person name="Lipzen A."/>
            <person name="Lundell T."/>
            <person name="Morin E."/>
            <person name="Murat C."/>
            <person name="Riley R."/>
            <person name="Ohm R."/>
            <person name="Sun H."/>
            <person name="Tunlid A."/>
            <person name="Henrissat B."/>
            <person name="Grigoriev I.V."/>
            <person name="Hibbett D.S."/>
            <person name="Martin F."/>
        </authorList>
    </citation>
    <scope>NUCLEOTIDE SEQUENCE [LARGE SCALE GENOMIC DNA]</scope>
    <source>
        <strain evidence="3">MUT 4182</strain>
    </source>
</reference>
<dbReference type="InterPro" id="IPR001810">
    <property type="entry name" value="F-box_dom"/>
</dbReference>
<feature type="domain" description="F-box" evidence="1">
    <location>
        <begin position="9"/>
        <end position="37"/>
    </location>
</feature>
<dbReference type="InterPro" id="IPR032675">
    <property type="entry name" value="LRR_dom_sf"/>
</dbReference>
<dbReference type="HOGENOM" id="CLU_910779_0_0_1"/>
<evidence type="ECO:0000259" key="1">
    <source>
        <dbReference type="Pfam" id="PF12937"/>
    </source>
</evidence>
<keyword evidence="3" id="KW-1185">Reference proteome</keyword>